<proteinExistence type="predicted"/>
<dbReference type="EMBL" id="AVOT02007137">
    <property type="protein sequence ID" value="MBW0483234.1"/>
    <property type="molecule type" value="Genomic_DNA"/>
</dbReference>
<name>A0A9Q3GY73_9BASI</name>
<reference evidence="1" key="1">
    <citation type="submission" date="2021-03" db="EMBL/GenBank/DDBJ databases">
        <title>Draft genome sequence of rust myrtle Austropuccinia psidii MF-1, a brazilian biotype.</title>
        <authorList>
            <person name="Quecine M.C."/>
            <person name="Pachon D.M.R."/>
            <person name="Bonatelli M.L."/>
            <person name="Correr F.H."/>
            <person name="Franceschini L.M."/>
            <person name="Leite T.F."/>
            <person name="Margarido G.R.A."/>
            <person name="Almeida C.A."/>
            <person name="Ferrarezi J.A."/>
            <person name="Labate C.A."/>
        </authorList>
    </citation>
    <scope>NUCLEOTIDE SEQUENCE</scope>
    <source>
        <strain evidence="1">MF-1</strain>
    </source>
</reference>
<protein>
    <submittedName>
        <fullName evidence="1">Uncharacterized protein</fullName>
    </submittedName>
</protein>
<feature type="non-terminal residue" evidence="1">
    <location>
        <position position="1"/>
    </location>
</feature>
<organism evidence="1 2">
    <name type="scientific">Austropuccinia psidii MF-1</name>
    <dbReference type="NCBI Taxonomy" id="1389203"/>
    <lineage>
        <taxon>Eukaryota</taxon>
        <taxon>Fungi</taxon>
        <taxon>Dikarya</taxon>
        <taxon>Basidiomycota</taxon>
        <taxon>Pucciniomycotina</taxon>
        <taxon>Pucciniomycetes</taxon>
        <taxon>Pucciniales</taxon>
        <taxon>Sphaerophragmiaceae</taxon>
        <taxon>Austropuccinia</taxon>
    </lineage>
</organism>
<sequence>KPYTSPSALLQSVLCGSGILSKLASPWLMASASDFDPGQTYDGYKEVEVLEPACTECLAKGKDCFQNFNPKSSKCHFCFVGKKPCCCSGPLASNIKRVLWSKTDGPFGKEFPVSEAPTPNGNSGYSNFEAVHNSIGHQSSTSPSHPPMKRFQGHIIHRPPRTLQPALDTLPASPSYSTTRPAFIPAVRQSPIPQSRNSPIVTSQELQPVASSSRRREELSHFLFPAAQVFQRRECWPIQATREDPNTASKNQDAVARLLRRVDRNSRELIKYANNRTASEEMAEKSSWYEYELINDF</sequence>
<accession>A0A9Q3GY73</accession>
<keyword evidence="2" id="KW-1185">Reference proteome</keyword>
<evidence type="ECO:0000313" key="2">
    <source>
        <dbReference type="Proteomes" id="UP000765509"/>
    </source>
</evidence>
<evidence type="ECO:0000313" key="1">
    <source>
        <dbReference type="EMBL" id="MBW0483234.1"/>
    </source>
</evidence>
<dbReference type="Proteomes" id="UP000765509">
    <property type="component" value="Unassembled WGS sequence"/>
</dbReference>
<comment type="caution">
    <text evidence="1">The sequence shown here is derived from an EMBL/GenBank/DDBJ whole genome shotgun (WGS) entry which is preliminary data.</text>
</comment>
<gene>
    <name evidence="1" type="ORF">O181_022949</name>
</gene>
<dbReference type="AlphaFoldDB" id="A0A9Q3GY73"/>